<feature type="chain" id="PRO_5013372749" description="Secreted protein" evidence="1">
    <location>
        <begin position="42"/>
        <end position="234"/>
    </location>
</feature>
<accession>A0A251Y8Y5</accession>
<organism evidence="2 3">
    <name type="scientific">Clavibacter michiganensis</name>
    <dbReference type="NCBI Taxonomy" id="28447"/>
    <lineage>
        <taxon>Bacteria</taxon>
        <taxon>Bacillati</taxon>
        <taxon>Actinomycetota</taxon>
        <taxon>Actinomycetes</taxon>
        <taxon>Micrococcales</taxon>
        <taxon>Microbacteriaceae</taxon>
        <taxon>Clavibacter</taxon>
    </lineage>
</organism>
<name>A0A251Y8Y5_9MICO</name>
<evidence type="ECO:0008006" key="4">
    <source>
        <dbReference type="Google" id="ProtNLM"/>
    </source>
</evidence>
<evidence type="ECO:0000256" key="1">
    <source>
        <dbReference type="SAM" id="SignalP"/>
    </source>
</evidence>
<dbReference type="Proteomes" id="UP000194837">
    <property type="component" value="Unassembled WGS sequence"/>
</dbReference>
<dbReference type="InterPro" id="IPR006311">
    <property type="entry name" value="TAT_signal"/>
</dbReference>
<sequence>MSLASPAAPIHSRRSVRLLAAAATATAVALFAMGAGDAAQAAPAHLEQSVVASSLLDGTFEHDVKSGKITADQLATVATEGTVVAGQRIPAWAAKGESHAQVAAEIRAEIRDTSPSQAHAVENAAIQQTLDSKDGRAVTKADIAAQGSAGSIGESKAFWSNHSWHIPGYVIKTIITVGVAAYIGTVCITLDLSRLSCLALGVVVAGLGEFIKSWTCGQGYWFDFPKVWKSHCGA</sequence>
<proteinExistence type="predicted"/>
<evidence type="ECO:0000313" key="2">
    <source>
        <dbReference type="EMBL" id="OUE20528.1"/>
    </source>
</evidence>
<dbReference type="EMBL" id="MDJW01000008">
    <property type="protein sequence ID" value="OUE20528.1"/>
    <property type="molecule type" value="Genomic_DNA"/>
</dbReference>
<keyword evidence="1" id="KW-0732">Signal</keyword>
<dbReference type="PROSITE" id="PS51318">
    <property type="entry name" value="TAT"/>
    <property type="match status" value="1"/>
</dbReference>
<comment type="caution">
    <text evidence="2">The sequence shown here is derived from an EMBL/GenBank/DDBJ whole genome shotgun (WGS) entry which is preliminary data.</text>
</comment>
<dbReference type="AlphaFoldDB" id="A0A251Y8Y5"/>
<dbReference type="RefSeq" id="WP_086521129.1">
    <property type="nucleotide sequence ID" value="NZ_MDJW01000008.1"/>
</dbReference>
<feature type="signal peptide" evidence="1">
    <location>
        <begin position="1"/>
        <end position="41"/>
    </location>
</feature>
<gene>
    <name evidence="2" type="ORF">BFL34_01346</name>
</gene>
<reference evidence="2 3" key="1">
    <citation type="submission" date="2016-08" db="EMBL/GenBank/DDBJ databases">
        <title>Genome sequence of Clavibacter michiganensis spp strain CFBP7494.</title>
        <authorList>
            <person name="Thapa S.P."/>
            <person name="Coaker G."/>
            <person name="Jacques M.-A."/>
        </authorList>
    </citation>
    <scope>NUCLEOTIDE SEQUENCE [LARGE SCALE GENOMIC DNA]</scope>
    <source>
        <strain evidence="2">CFBP7494</strain>
    </source>
</reference>
<protein>
    <recommendedName>
        <fullName evidence="4">Secreted protein</fullName>
    </recommendedName>
</protein>
<evidence type="ECO:0000313" key="3">
    <source>
        <dbReference type="Proteomes" id="UP000194837"/>
    </source>
</evidence>